<dbReference type="PANTHER" id="PTHR21666">
    <property type="entry name" value="PEPTIDASE-RELATED"/>
    <property type="match status" value="1"/>
</dbReference>
<comment type="caution">
    <text evidence="4">The sequence shown here is derived from an EMBL/GenBank/DDBJ whole genome shotgun (WGS) entry which is preliminary data.</text>
</comment>
<dbReference type="AlphaFoldDB" id="A0A9X3J751"/>
<dbReference type="SUPFAM" id="SSF51261">
    <property type="entry name" value="Duplicated hybrid motif"/>
    <property type="match status" value="1"/>
</dbReference>
<dbReference type="InterPro" id="IPR016047">
    <property type="entry name" value="M23ase_b-sheet_dom"/>
</dbReference>
<gene>
    <name evidence="4" type="ORF">OU798_12505</name>
</gene>
<evidence type="ECO:0000313" key="5">
    <source>
        <dbReference type="Proteomes" id="UP001145087"/>
    </source>
</evidence>
<dbReference type="InterPro" id="IPR050570">
    <property type="entry name" value="Cell_wall_metabolism_enzyme"/>
</dbReference>
<dbReference type="CDD" id="cd12797">
    <property type="entry name" value="M23_peptidase"/>
    <property type="match status" value="1"/>
</dbReference>
<keyword evidence="2" id="KW-0812">Transmembrane</keyword>
<dbReference type="EMBL" id="JAPOHD010000027">
    <property type="protein sequence ID" value="MCY1721171.1"/>
    <property type="molecule type" value="Genomic_DNA"/>
</dbReference>
<dbReference type="GO" id="GO:0004222">
    <property type="term" value="F:metalloendopeptidase activity"/>
    <property type="evidence" value="ECO:0007669"/>
    <property type="project" value="TreeGrafter"/>
</dbReference>
<keyword evidence="1" id="KW-0732">Signal</keyword>
<keyword evidence="5" id="KW-1185">Reference proteome</keyword>
<keyword evidence="2" id="KW-0472">Membrane</keyword>
<sequence>MDKRKKLYEKLKNQYRLIVYNDTTFQSVWSMKLSMLKVFTVTSLASAVIVVLVILLIATTGLREYIPGYPKAEYRQMLVHNALKVDSLEHELAARDRFFRGIQSIMSGEIPEDSLSIQEETPQEQVQFVEYNHDSVFQDKLLAEQLSLSIQNNENKATELSQIHFFVPLKGVITEHFNSSPNHFGIDLVSVPNARISAVLGGTVIFSGWTLETGYVIYLQHEADLISVYKHNAELLKNTGDKVNAGEAIAIIGNTGELTSGPHLHFELWHKGSALNPEQYIDF</sequence>
<dbReference type="RefSeq" id="WP_343333503.1">
    <property type="nucleotide sequence ID" value="NZ_JAPOHD010000027.1"/>
</dbReference>
<evidence type="ECO:0000256" key="1">
    <source>
        <dbReference type="ARBA" id="ARBA00022729"/>
    </source>
</evidence>
<dbReference type="PANTHER" id="PTHR21666:SF289">
    <property type="entry name" value="L-ALA--D-GLU ENDOPEPTIDASE"/>
    <property type="match status" value="1"/>
</dbReference>
<dbReference type="Pfam" id="PF01551">
    <property type="entry name" value="Peptidase_M23"/>
    <property type="match status" value="1"/>
</dbReference>
<keyword evidence="2" id="KW-1133">Transmembrane helix</keyword>
<organism evidence="4 5">
    <name type="scientific">Draconibacterium aestuarii</name>
    <dbReference type="NCBI Taxonomy" id="2998507"/>
    <lineage>
        <taxon>Bacteria</taxon>
        <taxon>Pseudomonadati</taxon>
        <taxon>Bacteroidota</taxon>
        <taxon>Bacteroidia</taxon>
        <taxon>Marinilabiliales</taxon>
        <taxon>Prolixibacteraceae</taxon>
        <taxon>Draconibacterium</taxon>
    </lineage>
</organism>
<evidence type="ECO:0000256" key="2">
    <source>
        <dbReference type="SAM" id="Phobius"/>
    </source>
</evidence>
<dbReference type="InterPro" id="IPR011055">
    <property type="entry name" value="Dup_hybrid_motif"/>
</dbReference>
<accession>A0A9X3J751</accession>
<dbReference type="Proteomes" id="UP001145087">
    <property type="component" value="Unassembled WGS sequence"/>
</dbReference>
<feature type="transmembrane region" description="Helical" evidence="2">
    <location>
        <begin position="38"/>
        <end position="58"/>
    </location>
</feature>
<protein>
    <submittedName>
        <fullName evidence="4">M23 family metallopeptidase</fullName>
    </submittedName>
</protein>
<dbReference type="Gene3D" id="2.70.70.10">
    <property type="entry name" value="Glucose Permease (Domain IIA)"/>
    <property type="match status" value="1"/>
</dbReference>
<name>A0A9X3J751_9BACT</name>
<feature type="domain" description="M23ase beta-sheet core" evidence="3">
    <location>
        <begin position="182"/>
        <end position="277"/>
    </location>
</feature>
<evidence type="ECO:0000313" key="4">
    <source>
        <dbReference type="EMBL" id="MCY1721171.1"/>
    </source>
</evidence>
<reference evidence="4" key="1">
    <citation type="submission" date="2022-11" db="EMBL/GenBank/DDBJ databases">
        <title>Marilongibacter aestuarii gen. nov., sp. nov., isolated from tidal flat sediment.</title>
        <authorList>
            <person name="Jiayan W."/>
        </authorList>
    </citation>
    <scope>NUCLEOTIDE SEQUENCE</scope>
    <source>
        <strain evidence="4">Z1-6</strain>
    </source>
</reference>
<proteinExistence type="predicted"/>
<evidence type="ECO:0000259" key="3">
    <source>
        <dbReference type="Pfam" id="PF01551"/>
    </source>
</evidence>